<dbReference type="SMART" id="SM00327">
    <property type="entry name" value="VWA"/>
    <property type="match status" value="1"/>
</dbReference>
<keyword evidence="1" id="KW-0802">TPR repeat</keyword>
<dbReference type="STRING" id="907348.TresaDRAFT_0914"/>
<accession>H7EN25</accession>
<feature type="transmembrane region" description="Helical" evidence="3">
    <location>
        <begin position="12"/>
        <end position="30"/>
    </location>
</feature>
<dbReference type="PATRIC" id="fig|907348.3.peg.2338"/>
<dbReference type="AlphaFoldDB" id="H7EN25"/>
<comment type="caution">
    <text evidence="5">The sequence shown here is derived from an EMBL/GenBank/DDBJ whole genome shotgun (WGS) entry which is preliminary data.</text>
</comment>
<protein>
    <submittedName>
        <fullName evidence="5">von Willebrand factor type A</fullName>
    </submittedName>
</protein>
<dbReference type="PROSITE" id="PS50234">
    <property type="entry name" value="VWFA"/>
    <property type="match status" value="1"/>
</dbReference>
<dbReference type="SUPFAM" id="SSF53300">
    <property type="entry name" value="vWA-like"/>
    <property type="match status" value="1"/>
</dbReference>
<keyword evidence="3" id="KW-0472">Membrane</keyword>
<dbReference type="Pfam" id="PF13519">
    <property type="entry name" value="VWA_2"/>
    <property type="match status" value="1"/>
</dbReference>
<dbReference type="OrthoDB" id="353431at2"/>
<feature type="region of interest" description="Disordered" evidence="2">
    <location>
        <begin position="490"/>
        <end position="510"/>
    </location>
</feature>
<dbReference type="eggNOG" id="COG2304">
    <property type="taxonomic scope" value="Bacteria"/>
</dbReference>
<feature type="domain" description="VWFA" evidence="4">
    <location>
        <begin position="92"/>
        <end position="292"/>
    </location>
</feature>
<name>H7EN25_9SPIR</name>
<evidence type="ECO:0000256" key="3">
    <source>
        <dbReference type="SAM" id="Phobius"/>
    </source>
</evidence>
<dbReference type="SMART" id="SM00028">
    <property type="entry name" value="TPR"/>
    <property type="match status" value="2"/>
</dbReference>
<dbReference type="InterPro" id="IPR011990">
    <property type="entry name" value="TPR-like_helical_dom_sf"/>
</dbReference>
<feature type="repeat" description="TPR" evidence="1">
    <location>
        <begin position="436"/>
        <end position="469"/>
    </location>
</feature>
<dbReference type="PROSITE" id="PS50005">
    <property type="entry name" value="TPR"/>
    <property type="match status" value="2"/>
</dbReference>
<keyword evidence="3" id="KW-1133">Transmembrane helix</keyword>
<reference evidence="5 6" key="1">
    <citation type="submission" date="2011-09" db="EMBL/GenBank/DDBJ databases">
        <title>The draft genome of Treponema saccharophilum DSM 2985.</title>
        <authorList>
            <consortium name="US DOE Joint Genome Institute (JGI-PGF)"/>
            <person name="Lucas S."/>
            <person name="Copeland A."/>
            <person name="Lapidus A."/>
            <person name="Glavina del Rio T."/>
            <person name="Dalin E."/>
            <person name="Tice H."/>
            <person name="Bruce D."/>
            <person name="Goodwin L."/>
            <person name="Pitluck S."/>
            <person name="Peters L."/>
            <person name="Kyrpides N."/>
            <person name="Mavromatis K."/>
            <person name="Ivanova N."/>
            <person name="Markowitz V."/>
            <person name="Cheng J.-F."/>
            <person name="Hugenholtz P."/>
            <person name="Woyke T."/>
            <person name="Wu D."/>
            <person name="Gronow S."/>
            <person name="Wellnitz S."/>
            <person name="Brambilla E."/>
            <person name="Klenk H.-P."/>
            <person name="Eisen J.A."/>
        </authorList>
    </citation>
    <scope>NUCLEOTIDE SEQUENCE [LARGE SCALE GENOMIC DNA]</scope>
    <source>
        <strain evidence="5 6">DSM 2985</strain>
    </source>
</reference>
<keyword evidence="6" id="KW-1185">Reference proteome</keyword>
<evidence type="ECO:0000259" key="4">
    <source>
        <dbReference type="PROSITE" id="PS50234"/>
    </source>
</evidence>
<feature type="repeat" description="TPR" evidence="1">
    <location>
        <begin position="396"/>
        <end position="429"/>
    </location>
</feature>
<dbReference type="InterPro" id="IPR002035">
    <property type="entry name" value="VWF_A"/>
</dbReference>
<dbReference type="InterPro" id="IPR036465">
    <property type="entry name" value="vWFA_dom_sf"/>
</dbReference>
<sequence length="539" mass="59004">MLSFSIERPYALLFMLCFVPVIAVMVFKYVRLSRALPSFCPEDGVVSGRRALRHSFFSSLFLRFVAWVAGCLALAGISWGTKQVPVQKSGGAVCLVFDISYSMNAADVRGMSRLDAVRKYVGALLPRMDGVSVSAVIAKGDGFVALPLTEDFAAVYSLVDSLSPHLMTASGSSIGRGIECALSSFPRNMAQANMIWVFTDGDETDDSMYPALVDAGRFRIPVTLVGFGSEDGTRVIAGDGKTEVVTYLMASRMRSIAEEISKEARKSFHSQGLVRYVDADSKGSATVLLDQLSPSSELCALEFRPVERHVLLIFVSLISFVLSFVMGELDVAGLRRKARASVSMVAVLPFFLSSCSDARSLILEGSWFHYSGKFREATADFLTAAMETEKDDASHPYALFGLASTYISLEEYDAALEKLDDALEQIGSDGEGKLRGAIFYNEGVVLGRKGEFDSAREMFKKSVVADPTNMDARINLELCIRRESLNNTRSGASEMKGVSESRGEPSPLERSLFNLIREGEQNRWKKMESKEADDGGIDY</sequence>
<gene>
    <name evidence="5" type="ORF">TresaDRAFT_0914</name>
</gene>
<dbReference type="RefSeq" id="WP_002705834.1">
    <property type="nucleotide sequence ID" value="NZ_AGRW01000052.1"/>
</dbReference>
<proteinExistence type="predicted"/>
<dbReference type="SUPFAM" id="SSF48452">
    <property type="entry name" value="TPR-like"/>
    <property type="match status" value="1"/>
</dbReference>
<evidence type="ECO:0000313" key="5">
    <source>
        <dbReference type="EMBL" id="EIC01089.1"/>
    </source>
</evidence>
<evidence type="ECO:0000256" key="1">
    <source>
        <dbReference type="PROSITE-ProRule" id="PRU00339"/>
    </source>
</evidence>
<evidence type="ECO:0000256" key="2">
    <source>
        <dbReference type="SAM" id="MobiDB-lite"/>
    </source>
</evidence>
<evidence type="ECO:0000313" key="6">
    <source>
        <dbReference type="Proteomes" id="UP000003571"/>
    </source>
</evidence>
<dbReference type="InterPro" id="IPR019734">
    <property type="entry name" value="TPR_rpt"/>
</dbReference>
<dbReference type="Gene3D" id="3.40.50.410">
    <property type="entry name" value="von Willebrand factor, type A domain"/>
    <property type="match status" value="1"/>
</dbReference>
<organism evidence="5 6">
    <name type="scientific">Treponema saccharophilum DSM 2985</name>
    <dbReference type="NCBI Taxonomy" id="907348"/>
    <lineage>
        <taxon>Bacteria</taxon>
        <taxon>Pseudomonadati</taxon>
        <taxon>Spirochaetota</taxon>
        <taxon>Spirochaetia</taxon>
        <taxon>Spirochaetales</taxon>
        <taxon>Treponemataceae</taxon>
        <taxon>Treponema</taxon>
    </lineage>
</organism>
<keyword evidence="3" id="KW-0812">Transmembrane</keyword>
<dbReference type="EMBL" id="AGRW01000052">
    <property type="protein sequence ID" value="EIC01089.1"/>
    <property type="molecule type" value="Genomic_DNA"/>
</dbReference>
<dbReference type="Gene3D" id="1.25.40.10">
    <property type="entry name" value="Tetratricopeptide repeat domain"/>
    <property type="match status" value="1"/>
</dbReference>
<feature type="transmembrane region" description="Helical" evidence="3">
    <location>
        <begin position="60"/>
        <end position="79"/>
    </location>
</feature>
<dbReference type="Proteomes" id="UP000003571">
    <property type="component" value="Unassembled WGS sequence"/>
</dbReference>